<dbReference type="PANTHER" id="PTHR43159">
    <property type="entry name" value="ENOYL-[ACYL-CARRIER-PROTEIN] REDUCTASE"/>
    <property type="match status" value="1"/>
</dbReference>
<keyword evidence="13" id="KW-1185">Reference proteome</keyword>
<keyword evidence="10" id="KW-0275">Fatty acid biosynthesis</keyword>
<feature type="domain" description="HipA-like C-terminal" evidence="11">
    <location>
        <begin position="319"/>
        <end position="362"/>
    </location>
</feature>
<accession>A0A9P6UUL3</accession>
<keyword evidence="3" id="KW-0444">Lipid biosynthesis</keyword>
<dbReference type="Pfam" id="PF13561">
    <property type="entry name" value="adh_short_C2"/>
    <property type="match status" value="1"/>
</dbReference>
<dbReference type="InterPro" id="IPR036291">
    <property type="entry name" value="NAD(P)-bd_dom_sf"/>
</dbReference>
<dbReference type="FunFam" id="3.40.50.720:FF:000054">
    <property type="entry name" value="Enoyl-[acyl-carrier-protein] reductase [NADH]"/>
    <property type="match status" value="1"/>
</dbReference>
<keyword evidence="9" id="KW-0443">Lipid metabolism</keyword>
<comment type="caution">
    <text evidence="12">The sequence shown here is derived from an EMBL/GenBank/DDBJ whole genome shotgun (WGS) entry which is preliminary data.</text>
</comment>
<evidence type="ECO:0000256" key="9">
    <source>
        <dbReference type="ARBA" id="ARBA00023098"/>
    </source>
</evidence>
<evidence type="ECO:0000256" key="2">
    <source>
        <dbReference type="ARBA" id="ARBA00009233"/>
    </source>
</evidence>
<evidence type="ECO:0000313" key="12">
    <source>
        <dbReference type="EMBL" id="KAG0320391.1"/>
    </source>
</evidence>
<name>A0A9P6UUL3_9FUNG</name>
<keyword evidence="4" id="KW-0808">Transferase</keyword>
<evidence type="ECO:0000259" key="11">
    <source>
        <dbReference type="Pfam" id="PF07804"/>
    </source>
</evidence>
<dbReference type="SUPFAM" id="SSF51735">
    <property type="entry name" value="NAD(P)-binding Rossmann-fold domains"/>
    <property type="match status" value="1"/>
</dbReference>
<evidence type="ECO:0000256" key="8">
    <source>
        <dbReference type="ARBA" id="ARBA00023027"/>
    </source>
</evidence>
<sequence length="363" mass="39349">MGFLSGKRILLTGLLSNRSIAYGIAQACHREGAELAFTYVGERFKERVTGFAKEFGSELVLPCDVADDAQIEETFTALKAHWDHLDGLVHSIGFAPREAIAGDFLDGLTRENFKIAHDISAYSFPALAKAALPLLSADASLLTLTYFGAEKVVPNYNTMGLAKASLEASVRYLAAALGPKGIRVNAISAGPIKTLAASGIQGFSKILDFVETHAPLRRNVSIEQVGNAAAFLLSDLAAGVSAEIMHVDSGFNAVAAGMAATEDHDLTRQLPDLKYAAVKSDCDYRHDSMQGSGFDGLFGIFNDSLPDGWGRFDHRIPNLDYENIMQVTLWLTKKIHECEKQFRAAVFNVFACNRDDHAKNTSV</sequence>
<gene>
    <name evidence="12" type="ORF">BGZ97_000208</name>
</gene>
<evidence type="ECO:0000256" key="5">
    <source>
        <dbReference type="ARBA" id="ARBA00022777"/>
    </source>
</evidence>
<dbReference type="AlphaFoldDB" id="A0A9P6UUL3"/>
<dbReference type="GO" id="GO:0006633">
    <property type="term" value="P:fatty acid biosynthetic process"/>
    <property type="evidence" value="ECO:0007669"/>
    <property type="project" value="UniProtKB-KW"/>
</dbReference>
<dbReference type="EMBL" id="JAAAIN010000103">
    <property type="protein sequence ID" value="KAG0320391.1"/>
    <property type="molecule type" value="Genomic_DNA"/>
</dbReference>
<dbReference type="InterPro" id="IPR012893">
    <property type="entry name" value="HipA-like_C"/>
</dbReference>
<dbReference type="GO" id="GO:0016301">
    <property type="term" value="F:kinase activity"/>
    <property type="evidence" value="ECO:0007669"/>
    <property type="project" value="UniProtKB-KW"/>
</dbReference>
<dbReference type="PANTHER" id="PTHR43159:SF2">
    <property type="entry name" value="ENOYL-[ACYL-CARRIER-PROTEIN] REDUCTASE [NADH], CHLOROPLASTIC"/>
    <property type="match status" value="1"/>
</dbReference>
<dbReference type="OrthoDB" id="417891at2759"/>
<dbReference type="NCBIfam" id="NF005422">
    <property type="entry name" value="PRK06997.1"/>
    <property type="match status" value="1"/>
</dbReference>
<keyword evidence="8" id="KW-0520">NAD</keyword>
<dbReference type="PRINTS" id="PR00081">
    <property type="entry name" value="GDHRDH"/>
</dbReference>
<evidence type="ECO:0000256" key="3">
    <source>
        <dbReference type="ARBA" id="ARBA00022516"/>
    </source>
</evidence>
<keyword evidence="5" id="KW-0418">Kinase</keyword>
<protein>
    <recommendedName>
        <fullName evidence="11">HipA-like C-terminal domain-containing protein</fullName>
    </recommendedName>
</protein>
<dbReference type="InterPro" id="IPR002347">
    <property type="entry name" value="SDR_fam"/>
</dbReference>
<dbReference type="GO" id="GO:0004318">
    <property type="term" value="F:enoyl-[acyl-carrier-protein] reductase (NADH) activity"/>
    <property type="evidence" value="ECO:0007669"/>
    <property type="project" value="InterPro"/>
</dbReference>
<evidence type="ECO:0000313" key="13">
    <source>
        <dbReference type="Proteomes" id="UP000823405"/>
    </source>
</evidence>
<keyword evidence="6" id="KW-0276">Fatty acid metabolism</keyword>
<dbReference type="CDD" id="cd05372">
    <property type="entry name" value="ENR_SDR"/>
    <property type="match status" value="1"/>
</dbReference>
<evidence type="ECO:0000256" key="10">
    <source>
        <dbReference type="ARBA" id="ARBA00023160"/>
    </source>
</evidence>
<keyword evidence="7" id="KW-0560">Oxidoreductase</keyword>
<comment type="pathway">
    <text evidence="1">Lipid metabolism.</text>
</comment>
<evidence type="ECO:0000256" key="7">
    <source>
        <dbReference type="ARBA" id="ARBA00023002"/>
    </source>
</evidence>
<organism evidence="12 13">
    <name type="scientific">Linnemannia gamsii</name>
    <dbReference type="NCBI Taxonomy" id="64522"/>
    <lineage>
        <taxon>Eukaryota</taxon>
        <taxon>Fungi</taxon>
        <taxon>Fungi incertae sedis</taxon>
        <taxon>Mucoromycota</taxon>
        <taxon>Mortierellomycotina</taxon>
        <taxon>Mortierellomycetes</taxon>
        <taxon>Mortierellales</taxon>
        <taxon>Mortierellaceae</taxon>
        <taxon>Linnemannia</taxon>
    </lineage>
</organism>
<evidence type="ECO:0000256" key="4">
    <source>
        <dbReference type="ARBA" id="ARBA00022679"/>
    </source>
</evidence>
<dbReference type="Pfam" id="PF07804">
    <property type="entry name" value="HipA_C"/>
    <property type="match status" value="1"/>
</dbReference>
<proteinExistence type="inferred from homology"/>
<dbReference type="Gene3D" id="3.40.50.720">
    <property type="entry name" value="NAD(P)-binding Rossmann-like Domain"/>
    <property type="match status" value="1"/>
</dbReference>
<evidence type="ECO:0000256" key="6">
    <source>
        <dbReference type="ARBA" id="ARBA00022832"/>
    </source>
</evidence>
<evidence type="ECO:0000256" key="1">
    <source>
        <dbReference type="ARBA" id="ARBA00005189"/>
    </source>
</evidence>
<comment type="similarity">
    <text evidence="2">Belongs to the short-chain dehydrogenases/reductases (SDR) family. FabI subfamily.</text>
</comment>
<dbReference type="Gene3D" id="1.10.8.400">
    <property type="entry name" value="Enoyl acyl carrier protein reductase"/>
    <property type="match status" value="1"/>
</dbReference>
<dbReference type="InterPro" id="IPR014358">
    <property type="entry name" value="Enoyl-ACP_Rdtase_NADH"/>
</dbReference>
<reference evidence="12" key="1">
    <citation type="journal article" date="2020" name="Fungal Divers.">
        <title>Resolving the Mortierellaceae phylogeny through synthesis of multi-gene phylogenetics and phylogenomics.</title>
        <authorList>
            <person name="Vandepol N."/>
            <person name="Liber J."/>
            <person name="Desiro A."/>
            <person name="Na H."/>
            <person name="Kennedy M."/>
            <person name="Barry K."/>
            <person name="Grigoriev I.V."/>
            <person name="Miller A.N."/>
            <person name="O'Donnell K."/>
            <person name="Stajich J.E."/>
            <person name="Bonito G."/>
        </authorList>
    </citation>
    <scope>NUCLEOTIDE SEQUENCE</scope>
    <source>
        <strain evidence="12">NVP60</strain>
    </source>
</reference>
<dbReference type="Proteomes" id="UP000823405">
    <property type="component" value="Unassembled WGS sequence"/>
</dbReference>